<name>B0JTP9_MICAN</name>
<dbReference type="KEGG" id="mar:MAE_45300"/>
<keyword evidence="2" id="KW-1185">Reference proteome</keyword>
<protein>
    <submittedName>
        <fullName evidence="1">Uncharacterized protein</fullName>
    </submittedName>
</protein>
<evidence type="ECO:0000313" key="1">
    <source>
        <dbReference type="EMBL" id="BAG04352.1"/>
    </source>
</evidence>
<dbReference type="AlphaFoldDB" id="B0JTP9"/>
<reference evidence="1 2" key="1">
    <citation type="journal article" date="2007" name="DNA Res.">
        <title>Complete genomic structure of the bloom-forming toxic cyanobacterium Microcystis aeruginosa NIES-843.</title>
        <authorList>
            <person name="Kaneko T."/>
            <person name="Nakajima N."/>
            <person name="Okamoto S."/>
            <person name="Suzuki I."/>
            <person name="Tanabe Y."/>
            <person name="Tamaoki M."/>
            <person name="Nakamura Y."/>
            <person name="Kasai F."/>
            <person name="Watanabe A."/>
            <person name="Kawashima K."/>
            <person name="Kishida Y."/>
            <person name="Ono A."/>
            <person name="Shimizu Y."/>
            <person name="Takahashi C."/>
            <person name="Minami C."/>
            <person name="Fujishiro T."/>
            <person name="Kohara M."/>
            <person name="Katoh M."/>
            <person name="Nakazaki N."/>
            <person name="Nakayama S."/>
            <person name="Yamada M."/>
            <person name="Tabata S."/>
            <person name="Watanabe M.M."/>
        </authorList>
    </citation>
    <scope>NUCLEOTIDE SEQUENCE [LARGE SCALE GENOMIC DNA]</scope>
    <source>
        <strain evidence="2">NIES-843 / IAM M-247</strain>
    </source>
</reference>
<organism evidence="1 2">
    <name type="scientific">Microcystis aeruginosa (strain NIES-843 / IAM M-2473)</name>
    <dbReference type="NCBI Taxonomy" id="449447"/>
    <lineage>
        <taxon>Bacteria</taxon>
        <taxon>Bacillati</taxon>
        <taxon>Cyanobacteriota</taxon>
        <taxon>Cyanophyceae</taxon>
        <taxon>Oscillatoriophycideae</taxon>
        <taxon>Chroococcales</taxon>
        <taxon>Microcystaceae</taxon>
        <taxon>Microcystis</taxon>
    </lineage>
</organism>
<proteinExistence type="predicted"/>
<dbReference type="Proteomes" id="UP000001510">
    <property type="component" value="Chromosome"/>
</dbReference>
<dbReference type="HOGENOM" id="CLU_2991683_0_0_3"/>
<dbReference type="RefSeq" id="WP_012267122.1">
    <property type="nucleotide sequence ID" value="NC_010296.1"/>
</dbReference>
<gene>
    <name evidence="1" type="ordered locus">MAE_45300</name>
</gene>
<sequence>MPHPQQRTGGEGAAIRTIEAFDTSENCQTISLDILAAVKRTAIPHHATFLGWSRQWG</sequence>
<evidence type="ECO:0000313" key="2">
    <source>
        <dbReference type="Proteomes" id="UP000001510"/>
    </source>
</evidence>
<accession>B0JTP9</accession>
<dbReference type="STRING" id="449447.MAE_45300"/>
<dbReference type="EnsemblBacteria" id="BAG04352">
    <property type="protein sequence ID" value="BAG04352"/>
    <property type="gene ID" value="MAE_45300"/>
</dbReference>
<dbReference type="EMBL" id="AP009552">
    <property type="protein sequence ID" value="BAG04352.1"/>
    <property type="molecule type" value="Genomic_DNA"/>
</dbReference>
<dbReference type="PaxDb" id="449447-MAE_45300"/>